<evidence type="ECO:0000256" key="5">
    <source>
        <dbReference type="ARBA" id="ARBA00023136"/>
    </source>
</evidence>
<comment type="caution">
    <text evidence="9">The sequence shown here is derived from an EMBL/GenBank/DDBJ whole genome shotgun (WGS) entry which is preliminary data.</text>
</comment>
<dbReference type="Proteomes" id="UP001146793">
    <property type="component" value="Unassembled WGS sequence"/>
</dbReference>
<dbReference type="GO" id="GO:0000139">
    <property type="term" value="C:Golgi membrane"/>
    <property type="evidence" value="ECO:0007669"/>
    <property type="project" value="TreeGrafter"/>
</dbReference>
<comment type="subcellular location">
    <subcellularLocation>
        <location evidence="1">Membrane</location>
        <topology evidence="1">Single-pass type I membrane protein</topology>
    </subcellularLocation>
</comment>
<feature type="domain" description="L-type lectin-like" evidence="8">
    <location>
        <begin position="19"/>
        <end position="240"/>
    </location>
</feature>
<dbReference type="Pfam" id="PF03388">
    <property type="entry name" value="Lectin_leg-like"/>
    <property type="match status" value="1"/>
</dbReference>
<evidence type="ECO:0000313" key="11">
    <source>
        <dbReference type="Proteomes" id="UP001146793"/>
    </source>
</evidence>
<dbReference type="GO" id="GO:0030134">
    <property type="term" value="C:COPII-coated ER to Golgi transport vesicle"/>
    <property type="evidence" value="ECO:0007669"/>
    <property type="project" value="TreeGrafter"/>
</dbReference>
<evidence type="ECO:0000256" key="1">
    <source>
        <dbReference type="ARBA" id="ARBA00004479"/>
    </source>
</evidence>
<dbReference type="SUPFAM" id="SSF49899">
    <property type="entry name" value="Concanavalin A-like lectins/glucanases"/>
    <property type="match status" value="1"/>
</dbReference>
<dbReference type="GO" id="GO:0005537">
    <property type="term" value="F:D-mannose binding"/>
    <property type="evidence" value="ECO:0007669"/>
    <property type="project" value="TreeGrafter"/>
</dbReference>
<evidence type="ECO:0000313" key="9">
    <source>
        <dbReference type="EMBL" id="KAJ3444000.1"/>
    </source>
</evidence>
<protein>
    <submittedName>
        <fullName evidence="9">Vesicular mannose-binding lectin</fullName>
    </submittedName>
</protein>
<evidence type="ECO:0000259" key="8">
    <source>
        <dbReference type="PROSITE" id="PS51328"/>
    </source>
</evidence>
<evidence type="ECO:0000256" key="4">
    <source>
        <dbReference type="ARBA" id="ARBA00022989"/>
    </source>
</evidence>
<keyword evidence="2 6" id="KW-0812">Transmembrane</keyword>
<feature type="transmembrane region" description="Helical" evidence="6">
    <location>
        <begin position="405"/>
        <end position="426"/>
    </location>
</feature>
<dbReference type="EMBL" id="JANTQA010000023">
    <property type="protein sequence ID" value="KAJ3444000.1"/>
    <property type="molecule type" value="Genomic_DNA"/>
</dbReference>
<evidence type="ECO:0000313" key="10">
    <source>
        <dbReference type="EMBL" id="KAJ6239021.1"/>
    </source>
</evidence>
<dbReference type="EMBL" id="JAOAOG010000231">
    <property type="protein sequence ID" value="KAJ6239021.1"/>
    <property type="molecule type" value="Genomic_DNA"/>
</dbReference>
<dbReference type="PANTHER" id="PTHR12223:SF28">
    <property type="entry name" value="LECTIN, MANNOSE BINDING 1 LIKE"/>
    <property type="match status" value="1"/>
</dbReference>
<reference evidence="10" key="1">
    <citation type="submission" date="2022-08" db="EMBL/GenBank/DDBJ databases">
        <title>Novel sulfate-reducing endosymbionts in the free-living metamonad Anaeramoeba.</title>
        <authorList>
            <person name="Jerlstrom-Hultqvist J."/>
            <person name="Cepicka I."/>
            <person name="Gallot-Lavallee L."/>
            <person name="Salas-Leiva D."/>
            <person name="Curtis B.A."/>
            <person name="Zahonova K."/>
            <person name="Pipaliya S."/>
            <person name="Dacks J."/>
            <person name="Roger A.J."/>
        </authorList>
    </citation>
    <scope>NUCLEOTIDE SEQUENCE</scope>
    <source>
        <strain evidence="10">Schooner1</strain>
    </source>
</reference>
<keyword evidence="3 7" id="KW-0732">Signal</keyword>
<dbReference type="InterPro" id="IPR051136">
    <property type="entry name" value="Intracellular_Lectin-GPT"/>
</dbReference>
<dbReference type="AlphaFoldDB" id="A0AAV7ZU58"/>
<dbReference type="InterPro" id="IPR013320">
    <property type="entry name" value="ConA-like_dom_sf"/>
</dbReference>
<dbReference type="GO" id="GO:0006888">
    <property type="term" value="P:endoplasmic reticulum to Golgi vesicle-mediated transport"/>
    <property type="evidence" value="ECO:0007669"/>
    <property type="project" value="TreeGrafter"/>
</dbReference>
<sequence length="438" mass="49946">MKVFLKLLCLCVILNHITCDDSIAKSFSFNHETQSDFFDKYWSKTGTATYNQNEGVILTPNLKSQQGSVWHKMNFLYNQWVMDVVFDIRGGAIGADGMAIWYSKDREKAGNAFGSKNPFTGFGVFLDTYQNAPGYRSPNEKIQVMLGDGTTFYDSSTDGKSNGLKECLIKYRNKGLSKLRIGYMKKTFTVEIDVGLKDNWFSCIEIPDVKLTPGYFFGFSAATGGLSDKHAIKSVEVKKIDKGFAHLFTSNLHKYVPPKPVVKSIFKDIPNEINFDNNWIEDVKKDTNSIKNTIQKIGQKIITIPRATLKTQVVNRKITSLEEITSLQDADIRNLKNNMNGKFNEFIGLISKNNVLIDEKITAFTSRVNGLSESLEESKKMAFEVRGNIRGETTLLREKIQSQRYFGIGWFLLIFEIIGVVLYMFWRNKKSEENKYYK</sequence>
<feature type="chain" id="PRO_5043630850" evidence="7">
    <location>
        <begin position="20"/>
        <end position="438"/>
    </location>
</feature>
<dbReference type="Gene3D" id="2.60.120.200">
    <property type="match status" value="1"/>
</dbReference>
<name>A0AAV7ZU58_9EUKA</name>
<keyword evidence="5 6" id="KW-0472">Membrane</keyword>
<proteinExistence type="predicted"/>
<evidence type="ECO:0000256" key="6">
    <source>
        <dbReference type="SAM" id="Phobius"/>
    </source>
</evidence>
<organism evidence="9 11">
    <name type="scientific">Anaeramoeba flamelloides</name>
    <dbReference type="NCBI Taxonomy" id="1746091"/>
    <lineage>
        <taxon>Eukaryota</taxon>
        <taxon>Metamonada</taxon>
        <taxon>Anaeramoebidae</taxon>
        <taxon>Anaeramoeba</taxon>
    </lineage>
</organism>
<dbReference type="InterPro" id="IPR005052">
    <property type="entry name" value="Lectin_leg"/>
</dbReference>
<evidence type="ECO:0000256" key="2">
    <source>
        <dbReference type="ARBA" id="ARBA00022692"/>
    </source>
</evidence>
<feature type="signal peptide" evidence="7">
    <location>
        <begin position="1"/>
        <end position="19"/>
    </location>
</feature>
<keyword evidence="4 6" id="KW-1133">Transmembrane helix</keyword>
<evidence type="ECO:0000256" key="3">
    <source>
        <dbReference type="ARBA" id="ARBA00022729"/>
    </source>
</evidence>
<keyword evidence="12" id="KW-1185">Reference proteome</keyword>
<dbReference type="PROSITE" id="PS51328">
    <property type="entry name" value="L_LECTIN_LIKE"/>
    <property type="match status" value="1"/>
</dbReference>
<dbReference type="PANTHER" id="PTHR12223">
    <property type="entry name" value="VESICULAR MANNOSE-BINDING LECTIN"/>
    <property type="match status" value="1"/>
</dbReference>
<dbReference type="Proteomes" id="UP001150062">
    <property type="component" value="Unassembled WGS sequence"/>
</dbReference>
<dbReference type="GO" id="GO:0005789">
    <property type="term" value="C:endoplasmic reticulum membrane"/>
    <property type="evidence" value="ECO:0007669"/>
    <property type="project" value="TreeGrafter"/>
</dbReference>
<accession>A0AAV7ZU58</accession>
<evidence type="ECO:0000256" key="7">
    <source>
        <dbReference type="SAM" id="SignalP"/>
    </source>
</evidence>
<dbReference type="GO" id="GO:0005793">
    <property type="term" value="C:endoplasmic reticulum-Golgi intermediate compartment"/>
    <property type="evidence" value="ECO:0007669"/>
    <property type="project" value="TreeGrafter"/>
</dbReference>
<evidence type="ECO:0000313" key="12">
    <source>
        <dbReference type="Proteomes" id="UP001150062"/>
    </source>
</evidence>
<reference evidence="9" key="2">
    <citation type="submission" date="2022-08" db="EMBL/GenBank/DDBJ databases">
        <title>Novel sulphate-reducing endosymbionts in the free-living metamonad Anaeramoeba.</title>
        <authorList>
            <person name="Jerlstrom-Hultqvist J."/>
            <person name="Cepicka I."/>
            <person name="Gallot-Lavallee L."/>
            <person name="Salas-Leiva D."/>
            <person name="Curtis B.A."/>
            <person name="Zahonova K."/>
            <person name="Pipaliya S."/>
            <person name="Dacks J."/>
            <person name="Roger A.J."/>
        </authorList>
    </citation>
    <scope>NUCLEOTIDE SEQUENCE</scope>
    <source>
        <strain evidence="9">Busselton2</strain>
    </source>
</reference>
<gene>
    <name evidence="9" type="ORF">M0812_09849</name>
    <name evidence="10" type="ORF">M0813_25604</name>
</gene>